<dbReference type="AlphaFoldDB" id="A0A084EVQ7"/>
<reference evidence="2 3" key="1">
    <citation type="submission" date="2014-02" db="EMBL/GenBank/DDBJ databases">
        <title>Genome sequence of Ureaplasma diversum strain 246.</title>
        <authorList>
            <person name="Sirand-Pugnet P."/>
            <person name="Breton M."/>
            <person name="Dordet-Frisoni E."/>
            <person name="Baranowski E."/>
            <person name="Barre A."/>
            <person name="Couture C."/>
            <person name="Dupuy V."/>
            <person name="Gaurivaud P."/>
            <person name="Jacob D."/>
            <person name="Lemaitre C."/>
            <person name="Manso-Silvan L."/>
            <person name="Nikolski M."/>
            <person name="Nouvel L.-X."/>
            <person name="Poumarat F."/>
            <person name="Tardy F."/>
            <person name="Thebault P."/>
            <person name="Theil S."/>
            <person name="Citti C."/>
            <person name="Thiaucourt F."/>
            <person name="Blanchard A."/>
        </authorList>
    </citation>
    <scope>NUCLEOTIDE SEQUENCE [LARGE SCALE GENOMIC DNA]</scope>
    <source>
        <strain evidence="2 3">NCTC 246</strain>
    </source>
</reference>
<evidence type="ECO:0000313" key="3">
    <source>
        <dbReference type="Proteomes" id="UP000028537"/>
    </source>
</evidence>
<sequence>MRLLKHEQKQIAGGAAMFAILGAVAIGINVLVGIVAGAINIYYAAKQAPIKPMKVEVNKPVVEETVKWSILPSVNLTHQLYYQSN</sequence>
<dbReference type="EMBL" id="JFDP01000089">
    <property type="protein sequence ID" value="KEZ22049.1"/>
    <property type="molecule type" value="Genomic_DNA"/>
</dbReference>
<feature type="transmembrane region" description="Helical" evidence="1">
    <location>
        <begin position="12"/>
        <end position="45"/>
    </location>
</feature>
<keyword evidence="1" id="KW-0472">Membrane</keyword>
<name>A0A084EVQ7_9BACT</name>
<keyword evidence="3" id="KW-1185">Reference proteome</keyword>
<dbReference type="Proteomes" id="UP000028537">
    <property type="component" value="Unassembled WGS sequence"/>
</dbReference>
<keyword evidence="1" id="KW-0812">Transmembrane</keyword>
<keyword evidence="1" id="KW-1133">Transmembrane helix</keyword>
<gene>
    <name evidence="2" type="ORF">UDIV_7080</name>
</gene>
<organism evidence="2 3">
    <name type="scientific">Ureaplasma diversum NCTC 246</name>
    <dbReference type="NCBI Taxonomy" id="1188241"/>
    <lineage>
        <taxon>Bacteria</taxon>
        <taxon>Bacillati</taxon>
        <taxon>Mycoplasmatota</taxon>
        <taxon>Mycoplasmoidales</taxon>
        <taxon>Mycoplasmoidaceae</taxon>
        <taxon>Ureaplasma</taxon>
    </lineage>
</organism>
<proteinExistence type="predicted"/>
<comment type="caution">
    <text evidence="2">The sequence shown here is derived from an EMBL/GenBank/DDBJ whole genome shotgun (WGS) entry which is preliminary data.</text>
</comment>
<evidence type="ECO:0000256" key="1">
    <source>
        <dbReference type="SAM" id="Phobius"/>
    </source>
</evidence>
<dbReference type="RefSeq" id="WP_038103625.1">
    <property type="nucleotide sequence ID" value="NZ_JFDP01000089.1"/>
</dbReference>
<evidence type="ECO:0000313" key="2">
    <source>
        <dbReference type="EMBL" id="KEZ22049.1"/>
    </source>
</evidence>
<protein>
    <submittedName>
        <fullName evidence="2">Uncharacterized protein</fullName>
    </submittedName>
</protein>
<accession>A0A084EVQ7</accession>